<organism evidence="2 3">
    <name type="scientific">Paenibacillus lutrae</name>
    <dbReference type="NCBI Taxonomy" id="2078573"/>
    <lineage>
        <taxon>Bacteria</taxon>
        <taxon>Bacillati</taxon>
        <taxon>Bacillota</taxon>
        <taxon>Bacilli</taxon>
        <taxon>Bacillales</taxon>
        <taxon>Paenibacillaceae</taxon>
        <taxon>Paenibacillus</taxon>
    </lineage>
</organism>
<feature type="transmembrane region" description="Helical" evidence="1">
    <location>
        <begin position="41"/>
        <end position="61"/>
    </location>
</feature>
<evidence type="ECO:0000256" key="1">
    <source>
        <dbReference type="SAM" id="Phobius"/>
    </source>
</evidence>
<feature type="transmembrane region" description="Helical" evidence="1">
    <location>
        <begin position="67"/>
        <end position="89"/>
    </location>
</feature>
<accession>A0A7X3FK73</accession>
<proteinExistence type="predicted"/>
<feature type="transmembrane region" description="Helical" evidence="1">
    <location>
        <begin position="110"/>
        <end position="129"/>
    </location>
</feature>
<keyword evidence="3" id="KW-1185">Reference proteome</keyword>
<dbReference type="Proteomes" id="UP000490800">
    <property type="component" value="Unassembled WGS sequence"/>
</dbReference>
<comment type="caution">
    <text evidence="2">The sequence shown here is derived from an EMBL/GenBank/DDBJ whole genome shotgun (WGS) entry which is preliminary data.</text>
</comment>
<dbReference type="OrthoDB" id="109833at2"/>
<keyword evidence="1" id="KW-0472">Membrane</keyword>
<name>A0A7X3FK73_9BACL</name>
<keyword evidence="1" id="KW-1133">Transmembrane helix</keyword>
<gene>
    <name evidence="2" type="ORF">EDM21_17155</name>
</gene>
<feature type="transmembrane region" description="Helical" evidence="1">
    <location>
        <begin position="12"/>
        <end position="29"/>
    </location>
</feature>
<keyword evidence="1" id="KW-0812">Transmembrane</keyword>
<reference evidence="2 3" key="1">
    <citation type="journal article" date="2019" name="Microorganisms">
        <title>Paenibacillus lutrae sp. nov., A Chitinolytic Species Isolated from A River Otter in Castril Natural Park, Granada, Spain.</title>
        <authorList>
            <person name="Rodriguez M."/>
            <person name="Reina J.C."/>
            <person name="Bejar V."/>
            <person name="Llamas I."/>
        </authorList>
    </citation>
    <scope>NUCLEOTIDE SEQUENCE [LARGE SCALE GENOMIC DNA]</scope>
    <source>
        <strain evidence="2 3">N10</strain>
    </source>
</reference>
<protein>
    <submittedName>
        <fullName evidence="2">Uncharacterized protein</fullName>
    </submittedName>
</protein>
<evidence type="ECO:0000313" key="3">
    <source>
        <dbReference type="Proteomes" id="UP000490800"/>
    </source>
</evidence>
<dbReference type="AlphaFoldDB" id="A0A7X3FK73"/>
<evidence type="ECO:0000313" key="2">
    <source>
        <dbReference type="EMBL" id="MVP01228.1"/>
    </source>
</evidence>
<dbReference type="EMBL" id="RHLK01000011">
    <property type="protein sequence ID" value="MVP01228.1"/>
    <property type="molecule type" value="Genomic_DNA"/>
</dbReference>
<dbReference type="RefSeq" id="WP_157337457.1">
    <property type="nucleotide sequence ID" value="NZ_RHLK01000011.1"/>
</dbReference>
<sequence length="130" mass="14600">MVWTDWTLDRTLVLFTAVAYLLVALQVTLSHYRQNFHQKVMLAPVISAPLYFVVGIALVLLNRSWLFTLFHICMWLGVVSGLYGFYLHVKGVGKRVGNYAPRNFLTGPPVVMPLLYSAVGVLGLIAIYGR</sequence>